<evidence type="ECO:0000313" key="2">
    <source>
        <dbReference type="EMBL" id="GAA1623415.1"/>
    </source>
</evidence>
<dbReference type="EMBL" id="BAAAMU010000011">
    <property type="protein sequence ID" value="GAA1623415.1"/>
    <property type="molecule type" value="Genomic_DNA"/>
</dbReference>
<dbReference type="Proteomes" id="UP001500064">
    <property type="component" value="Unassembled WGS sequence"/>
</dbReference>
<feature type="region of interest" description="Disordered" evidence="1">
    <location>
        <begin position="30"/>
        <end position="62"/>
    </location>
</feature>
<accession>A0ABP4QVM8</accession>
<protein>
    <recommendedName>
        <fullName evidence="4">IS256 family transposase</fullName>
    </recommendedName>
</protein>
<evidence type="ECO:0000313" key="3">
    <source>
        <dbReference type="Proteomes" id="UP001500064"/>
    </source>
</evidence>
<evidence type="ECO:0000256" key="1">
    <source>
        <dbReference type="SAM" id="MobiDB-lite"/>
    </source>
</evidence>
<proteinExistence type="predicted"/>
<gene>
    <name evidence="2" type="ORF">GCM10009733_020050</name>
</gene>
<keyword evidence="3" id="KW-1185">Reference proteome</keyword>
<evidence type="ECO:0008006" key="4">
    <source>
        <dbReference type="Google" id="ProtNLM"/>
    </source>
</evidence>
<comment type="caution">
    <text evidence="2">The sequence shown here is derived from an EMBL/GenBank/DDBJ whole genome shotgun (WGS) entry which is preliminary data.</text>
</comment>
<organism evidence="2 3">
    <name type="scientific">Nonomuraea maheshkhaliensis</name>
    <dbReference type="NCBI Taxonomy" id="419590"/>
    <lineage>
        <taxon>Bacteria</taxon>
        <taxon>Bacillati</taxon>
        <taxon>Actinomycetota</taxon>
        <taxon>Actinomycetes</taxon>
        <taxon>Streptosporangiales</taxon>
        <taxon>Streptosporangiaceae</taxon>
        <taxon>Nonomuraea</taxon>
    </lineage>
</organism>
<name>A0ABP4QVM8_9ACTN</name>
<dbReference type="RefSeq" id="WP_346103383.1">
    <property type="nucleotide sequence ID" value="NZ_BAAAMU010000011.1"/>
</dbReference>
<sequence>MQALRDAVHRTVIDHVERLRVTDPRTLAQEEGQQVLARSPERSIKTAYEPTLGEGYDRQQIT</sequence>
<reference evidence="3" key="1">
    <citation type="journal article" date="2019" name="Int. J. Syst. Evol. Microbiol.">
        <title>The Global Catalogue of Microorganisms (GCM) 10K type strain sequencing project: providing services to taxonomists for standard genome sequencing and annotation.</title>
        <authorList>
            <consortium name="The Broad Institute Genomics Platform"/>
            <consortium name="The Broad Institute Genome Sequencing Center for Infectious Disease"/>
            <person name="Wu L."/>
            <person name="Ma J."/>
        </authorList>
    </citation>
    <scope>NUCLEOTIDE SEQUENCE [LARGE SCALE GENOMIC DNA]</scope>
    <source>
        <strain evidence="3">JCM 13929</strain>
    </source>
</reference>